<dbReference type="InParanoid" id="A0A061EA28"/>
<dbReference type="Pfam" id="PF04577">
    <property type="entry name" value="Glyco_transf_61"/>
    <property type="match status" value="1"/>
</dbReference>
<dbReference type="Proteomes" id="UP000026915">
    <property type="component" value="Chromosome 2"/>
</dbReference>
<evidence type="ECO:0000259" key="5">
    <source>
        <dbReference type="Pfam" id="PF04577"/>
    </source>
</evidence>
<reference evidence="6 7" key="1">
    <citation type="journal article" date="2013" name="Genome Biol.">
        <title>The genome sequence of the most widely cultivated cacao type and its use to identify candidate genes regulating pod color.</title>
        <authorList>
            <person name="Motamayor J.C."/>
            <person name="Mockaitis K."/>
            <person name="Schmutz J."/>
            <person name="Haiminen N."/>
            <person name="Iii D.L."/>
            <person name="Cornejo O."/>
            <person name="Findley S.D."/>
            <person name="Zheng P."/>
            <person name="Utro F."/>
            <person name="Royaert S."/>
            <person name="Saski C."/>
            <person name="Jenkins J."/>
            <person name="Podicheti R."/>
            <person name="Zhao M."/>
            <person name="Scheffler B.E."/>
            <person name="Stack J.C."/>
            <person name="Feltus F.A."/>
            <person name="Mustiga G.M."/>
            <person name="Amores F."/>
            <person name="Phillips W."/>
            <person name="Marelli J.P."/>
            <person name="May G.D."/>
            <person name="Shapiro H."/>
            <person name="Ma J."/>
            <person name="Bustamante C.D."/>
            <person name="Schnell R.J."/>
            <person name="Main D."/>
            <person name="Gilbert D."/>
            <person name="Parida L."/>
            <person name="Kuhn D.N."/>
        </authorList>
    </citation>
    <scope>NUCLEOTIDE SEQUENCE [LARGE SCALE GENOMIC DNA]</scope>
    <source>
        <strain evidence="7">cv. Matina 1-6</strain>
    </source>
</reference>
<keyword evidence="3" id="KW-0808">Transferase</keyword>
<dbReference type="FunCoup" id="A0A061EA28">
    <property type="interactions" value="337"/>
</dbReference>
<dbReference type="GO" id="GO:0016757">
    <property type="term" value="F:glycosyltransferase activity"/>
    <property type="evidence" value="ECO:0000318"/>
    <property type="project" value="GO_Central"/>
</dbReference>
<dbReference type="PANTHER" id="PTHR20961">
    <property type="entry name" value="GLYCOSYLTRANSFERASE"/>
    <property type="match status" value="1"/>
</dbReference>
<comment type="subcellular location">
    <subcellularLocation>
        <location evidence="1">Golgi apparatus membrane</location>
        <topology evidence="1">Single-pass type II membrane protein</topology>
    </subcellularLocation>
</comment>
<sequence>MIPMKRRNSAATLIVCLALFAFFFVFEINLSSIFRLIATRSTGIQESERLELKPMRTQEPLIKAIGKEARPLQQSPPQRQIISCDRSHREYDLCSINGPTVVDPNTSTFFLMDPTTSSPQSTVEKIKPYPRKWENFPMARIKELTITSSPSGPRCKVRHKAPAIVFSAGGYTGNVFHDFNDGFIPLFITVDSIYQNQDVILVISEARDWWVSKYRNLLDVFSTHKIVSLDNDTSTHCFPSATLGLISYGFMALMPNSSQTLLHFRALLDQAFGHGKNNPYSISNEFLKFSRKPRLVFINRLRGQGREILNKDEAKRVAEEIGFDVISFEPTDRTSLDQVYALLNSSHAMVGMHGAALTHLLFLRPGSVLVQVMPLGTNWAGKMCHGEPARAMGIEYMEYKIDVKESSLVEKYDKDDMVIKDPAGLQGKKWSLDVMKIYLKEQNVKLDLVRFRECLKEAYRKAKVFMEKEE</sequence>
<organism evidence="6 7">
    <name type="scientific">Theobroma cacao</name>
    <name type="common">Cacao</name>
    <name type="synonym">Cocoa</name>
    <dbReference type="NCBI Taxonomy" id="3641"/>
    <lineage>
        <taxon>Eukaryota</taxon>
        <taxon>Viridiplantae</taxon>
        <taxon>Streptophyta</taxon>
        <taxon>Embryophyta</taxon>
        <taxon>Tracheophyta</taxon>
        <taxon>Spermatophyta</taxon>
        <taxon>Magnoliopsida</taxon>
        <taxon>eudicotyledons</taxon>
        <taxon>Gunneridae</taxon>
        <taxon>Pentapetalae</taxon>
        <taxon>rosids</taxon>
        <taxon>malvids</taxon>
        <taxon>Malvales</taxon>
        <taxon>Malvaceae</taxon>
        <taxon>Byttnerioideae</taxon>
        <taxon>Theobroma</taxon>
    </lineage>
</organism>
<keyword evidence="4" id="KW-0325">Glycoprotein</keyword>
<protein>
    <submittedName>
        <fullName evidence="6">Glycosyltransferase family 61 protein, putative</fullName>
    </submittedName>
</protein>
<proteinExistence type="predicted"/>
<keyword evidence="7" id="KW-1185">Reference proteome</keyword>
<accession>A0A061EA28</accession>
<dbReference type="GO" id="GO:0016763">
    <property type="term" value="F:pentosyltransferase activity"/>
    <property type="evidence" value="ECO:0007669"/>
    <property type="project" value="UniProtKB-ARBA"/>
</dbReference>
<evidence type="ECO:0000256" key="4">
    <source>
        <dbReference type="ARBA" id="ARBA00023180"/>
    </source>
</evidence>
<dbReference type="Gramene" id="EOY01791">
    <property type="protein sequence ID" value="EOY01791"/>
    <property type="gene ID" value="TCM_011607"/>
</dbReference>
<evidence type="ECO:0000256" key="3">
    <source>
        <dbReference type="ARBA" id="ARBA00022679"/>
    </source>
</evidence>
<evidence type="ECO:0000256" key="1">
    <source>
        <dbReference type="ARBA" id="ARBA00004323"/>
    </source>
</evidence>
<dbReference type="AlphaFoldDB" id="A0A061EA28"/>
<dbReference type="HOGENOM" id="CLU_016869_3_2_1"/>
<name>A0A061EA28_THECC</name>
<evidence type="ECO:0000313" key="6">
    <source>
        <dbReference type="EMBL" id="EOY01791.1"/>
    </source>
</evidence>
<dbReference type="InterPro" id="IPR007657">
    <property type="entry name" value="Glycosyltransferase_61"/>
</dbReference>
<dbReference type="PANTHER" id="PTHR20961:SF98">
    <property type="entry name" value="GLYCOSYLTRANSFERASE"/>
    <property type="match status" value="1"/>
</dbReference>
<dbReference type="STRING" id="3641.A0A061EA28"/>
<keyword evidence="2" id="KW-0328">Glycosyltransferase</keyword>
<dbReference type="GO" id="GO:0000139">
    <property type="term" value="C:Golgi membrane"/>
    <property type="evidence" value="ECO:0007669"/>
    <property type="project" value="UniProtKB-SubCell"/>
</dbReference>
<dbReference type="EMBL" id="CM001880">
    <property type="protein sequence ID" value="EOY01791.1"/>
    <property type="molecule type" value="Genomic_DNA"/>
</dbReference>
<evidence type="ECO:0000313" key="7">
    <source>
        <dbReference type="Proteomes" id="UP000026915"/>
    </source>
</evidence>
<dbReference type="InterPro" id="IPR049625">
    <property type="entry name" value="Glyco_transf_61_cat"/>
</dbReference>
<dbReference type="OMA" id="MEIMKIY"/>
<evidence type="ECO:0000256" key="2">
    <source>
        <dbReference type="ARBA" id="ARBA00022676"/>
    </source>
</evidence>
<feature type="domain" description="Glycosyltransferase 61 catalytic" evidence="5">
    <location>
        <begin position="263"/>
        <end position="370"/>
    </location>
</feature>
<gene>
    <name evidence="6" type="ORF">TCM_011607</name>
</gene>
<dbReference type="eggNOG" id="KOG4698">
    <property type="taxonomic scope" value="Eukaryota"/>
</dbReference>